<comment type="caution">
    <text evidence="1">The sequence shown here is derived from an EMBL/GenBank/DDBJ whole genome shotgun (WGS) entry which is preliminary data.</text>
</comment>
<name>A0A9P8ARR0_9AGAR</name>
<dbReference type="EMBL" id="MU250537">
    <property type="protein sequence ID" value="KAG7445370.1"/>
    <property type="molecule type" value="Genomic_DNA"/>
</dbReference>
<dbReference type="AlphaFoldDB" id="A0A9P8ARR0"/>
<dbReference type="GeneID" id="66102293"/>
<dbReference type="Proteomes" id="UP000812287">
    <property type="component" value="Unassembled WGS sequence"/>
</dbReference>
<organism evidence="1 2">
    <name type="scientific">Guyanagaster necrorhizus</name>
    <dbReference type="NCBI Taxonomy" id="856835"/>
    <lineage>
        <taxon>Eukaryota</taxon>
        <taxon>Fungi</taxon>
        <taxon>Dikarya</taxon>
        <taxon>Basidiomycota</taxon>
        <taxon>Agaricomycotina</taxon>
        <taxon>Agaricomycetes</taxon>
        <taxon>Agaricomycetidae</taxon>
        <taxon>Agaricales</taxon>
        <taxon>Marasmiineae</taxon>
        <taxon>Physalacriaceae</taxon>
        <taxon>Guyanagaster</taxon>
    </lineage>
</organism>
<sequence>MWGNSGTQARLMASLAAHGCMSCDIVSIRVSCTHLWEFSGAISVTYWSANVIFCVDLGSNRPLDWHNIPCFSEKLLIGETEPCV</sequence>
<evidence type="ECO:0000313" key="2">
    <source>
        <dbReference type="Proteomes" id="UP000812287"/>
    </source>
</evidence>
<reference evidence="1" key="1">
    <citation type="submission" date="2020-11" db="EMBL/GenBank/DDBJ databases">
        <title>Adaptations for nitrogen fixation in a non-lichenized fungal sporocarp promotes dispersal by wood-feeding termites.</title>
        <authorList>
            <consortium name="DOE Joint Genome Institute"/>
            <person name="Koch R.A."/>
            <person name="Yoon G."/>
            <person name="Arayal U."/>
            <person name="Lail K."/>
            <person name="Amirebrahimi M."/>
            <person name="Labutti K."/>
            <person name="Lipzen A."/>
            <person name="Riley R."/>
            <person name="Barry K."/>
            <person name="Henrissat B."/>
            <person name="Grigoriev I.V."/>
            <person name="Herr J.R."/>
            <person name="Aime M.C."/>
        </authorList>
    </citation>
    <scope>NUCLEOTIDE SEQUENCE</scope>
    <source>
        <strain evidence="1">MCA 3950</strain>
    </source>
</reference>
<gene>
    <name evidence="1" type="ORF">BT62DRAFT_191607</name>
</gene>
<accession>A0A9P8ARR0</accession>
<evidence type="ECO:0000313" key="1">
    <source>
        <dbReference type="EMBL" id="KAG7445370.1"/>
    </source>
</evidence>
<protein>
    <submittedName>
        <fullName evidence="1">Uncharacterized protein</fullName>
    </submittedName>
</protein>
<keyword evidence="2" id="KW-1185">Reference proteome</keyword>
<proteinExistence type="predicted"/>
<dbReference type="RefSeq" id="XP_043038870.1">
    <property type="nucleotide sequence ID" value="XM_043179997.1"/>
</dbReference>